<reference evidence="7" key="1">
    <citation type="submission" date="2020-01" db="EMBL/GenBank/DDBJ databases">
        <authorList>
            <person name="Meier V. D."/>
            <person name="Meier V D."/>
        </authorList>
    </citation>
    <scope>NUCLEOTIDE SEQUENCE</scope>
    <source>
        <strain evidence="7">HLG_WM_MAG_07</strain>
    </source>
</reference>
<dbReference type="PROSITE" id="PS50889">
    <property type="entry name" value="S4"/>
    <property type="match status" value="1"/>
</dbReference>
<protein>
    <recommendedName>
        <fullName evidence="4">Heat shock protein 15</fullName>
    </recommendedName>
</protein>
<name>A0A6S6SFA0_9GAMM</name>
<keyword evidence="2 4" id="KW-0694">RNA-binding</keyword>
<evidence type="ECO:0000313" key="7">
    <source>
        <dbReference type="EMBL" id="CAA6801655.1"/>
    </source>
</evidence>
<keyword evidence="3 4" id="KW-0238">DNA-binding</keyword>
<feature type="region of interest" description="Disordered" evidence="5">
    <location>
        <begin position="106"/>
        <end position="132"/>
    </location>
</feature>
<dbReference type="GO" id="GO:0003727">
    <property type="term" value="F:single-stranded RNA binding"/>
    <property type="evidence" value="ECO:0007669"/>
    <property type="project" value="InterPro"/>
</dbReference>
<dbReference type="InterPro" id="IPR002942">
    <property type="entry name" value="S4_RNA-bd"/>
</dbReference>
<dbReference type="SMART" id="SM00363">
    <property type="entry name" value="S4"/>
    <property type="match status" value="1"/>
</dbReference>
<comment type="similarity">
    <text evidence="1 4">Belongs to the HSP15 family.</text>
</comment>
<gene>
    <name evidence="7" type="ORF">HELGO_WM10579</name>
</gene>
<keyword evidence="7" id="KW-0346">Stress response</keyword>
<evidence type="ECO:0000256" key="1">
    <source>
        <dbReference type="ARBA" id="ARBA00008396"/>
    </source>
</evidence>
<organism evidence="7">
    <name type="scientific">uncultured Thiotrichaceae bacterium</name>
    <dbReference type="NCBI Taxonomy" id="298394"/>
    <lineage>
        <taxon>Bacteria</taxon>
        <taxon>Pseudomonadati</taxon>
        <taxon>Pseudomonadota</taxon>
        <taxon>Gammaproteobacteria</taxon>
        <taxon>Thiotrichales</taxon>
        <taxon>Thiotrichaceae</taxon>
        <taxon>environmental samples</taxon>
    </lineage>
</organism>
<proteinExistence type="inferred from homology"/>
<sequence length="132" mass="14982">MAIDRGQLERVRLDKWLWAARFFKTRALASDAVAGGKVHVNAERCKSSRKVGAGDKVLVTRGVESFDVLVLGVNDKRRPAKEAVLLYEETEQSVAKRKLDAEMRKYASHEIGGGRKPDKHQRRELRRIKGRT</sequence>
<accession>A0A6S6SFA0</accession>
<dbReference type="InterPro" id="IPR025708">
    <property type="entry name" value="HSP15"/>
</dbReference>
<dbReference type="Pfam" id="PF01479">
    <property type="entry name" value="S4"/>
    <property type="match status" value="1"/>
</dbReference>
<feature type="domain" description="RNA-binding S4" evidence="6">
    <location>
        <begin position="11"/>
        <end position="78"/>
    </location>
</feature>
<dbReference type="SUPFAM" id="SSF55174">
    <property type="entry name" value="Alpha-L RNA-binding motif"/>
    <property type="match status" value="1"/>
</dbReference>
<dbReference type="InterPro" id="IPR036986">
    <property type="entry name" value="S4_RNA-bd_sf"/>
</dbReference>
<evidence type="ECO:0000256" key="4">
    <source>
        <dbReference type="PIRNR" id="PIRNR016821"/>
    </source>
</evidence>
<evidence type="ECO:0000256" key="5">
    <source>
        <dbReference type="SAM" id="MobiDB-lite"/>
    </source>
</evidence>
<feature type="compositionally biased region" description="Basic and acidic residues" evidence="5">
    <location>
        <begin position="106"/>
        <end position="116"/>
    </location>
</feature>
<feature type="compositionally biased region" description="Basic residues" evidence="5">
    <location>
        <begin position="117"/>
        <end position="132"/>
    </location>
</feature>
<dbReference type="Gene3D" id="3.10.290.10">
    <property type="entry name" value="RNA-binding S4 domain"/>
    <property type="match status" value="1"/>
</dbReference>
<dbReference type="CDD" id="cd00165">
    <property type="entry name" value="S4"/>
    <property type="match status" value="1"/>
</dbReference>
<dbReference type="EMBL" id="CACVAY010000009">
    <property type="protein sequence ID" value="CAA6801655.1"/>
    <property type="molecule type" value="Genomic_DNA"/>
</dbReference>
<dbReference type="GO" id="GO:0043023">
    <property type="term" value="F:ribosomal large subunit binding"/>
    <property type="evidence" value="ECO:0007669"/>
    <property type="project" value="InterPro"/>
</dbReference>
<dbReference type="AlphaFoldDB" id="A0A6S6SFA0"/>
<dbReference type="PIRSF" id="PIRSF016821">
    <property type="entry name" value="HSP15"/>
    <property type="match status" value="1"/>
</dbReference>
<dbReference type="GO" id="GO:0003677">
    <property type="term" value="F:DNA binding"/>
    <property type="evidence" value="ECO:0007669"/>
    <property type="project" value="UniProtKB-KW"/>
</dbReference>
<evidence type="ECO:0000259" key="6">
    <source>
        <dbReference type="SMART" id="SM00363"/>
    </source>
</evidence>
<evidence type="ECO:0000256" key="3">
    <source>
        <dbReference type="ARBA" id="ARBA00023125"/>
    </source>
</evidence>
<evidence type="ECO:0000256" key="2">
    <source>
        <dbReference type="ARBA" id="ARBA00022884"/>
    </source>
</evidence>
<dbReference type="GO" id="GO:0034605">
    <property type="term" value="P:cellular response to heat"/>
    <property type="evidence" value="ECO:0007669"/>
    <property type="project" value="InterPro"/>
</dbReference>